<evidence type="ECO:0000313" key="2">
    <source>
        <dbReference type="Proteomes" id="UP001469553"/>
    </source>
</evidence>
<name>A0ABV0YAA8_9TELE</name>
<proteinExistence type="predicted"/>
<evidence type="ECO:0000313" key="1">
    <source>
        <dbReference type="EMBL" id="MEQ2290676.1"/>
    </source>
</evidence>
<keyword evidence="2" id="KW-1185">Reference proteome</keyword>
<organism evidence="1 2">
    <name type="scientific">Ameca splendens</name>
    <dbReference type="NCBI Taxonomy" id="208324"/>
    <lineage>
        <taxon>Eukaryota</taxon>
        <taxon>Metazoa</taxon>
        <taxon>Chordata</taxon>
        <taxon>Craniata</taxon>
        <taxon>Vertebrata</taxon>
        <taxon>Euteleostomi</taxon>
        <taxon>Actinopterygii</taxon>
        <taxon>Neopterygii</taxon>
        <taxon>Teleostei</taxon>
        <taxon>Neoteleostei</taxon>
        <taxon>Acanthomorphata</taxon>
        <taxon>Ovalentaria</taxon>
        <taxon>Atherinomorphae</taxon>
        <taxon>Cyprinodontiformes</taxon>
        <taxon>Goodeidae</taxon>
        <taxon>Ameca</taxon>
    </lineage>
</organism>
<gene>
    <name evidence="1" type="ORF">AMECASPLE_005602</name>
</gene>
<protein>
    <submittedName>
        <fullName evidence="1">Uncharacterized protein</fullName>
    </submittedName>
</protein>
<dbReference type="EMBL" id="JAHRIP010028475">
    <property type="protein sequence ID" value="MEQ2290676.1"/>
    <property type="molecule type" value="Genomic_DNA"/>
</dbReference>
<accession>A0ABV0YAA8</accession>
<dbReference type="Proteomes" id="UP001469553">
    <property type="component" value="Unassembled WGS sequence"/>
</dbReference>
<sequence length="115" mass="12786">MPLTEPVSGTRGAQMHLTTQGTALRSHDSFLCSLKSAGVKLYNPKIVEGVYLENTFAPEMILVLWLEKSAISRELYDRLSQENPLLIEAQHSHSLLSVDWPRHLLKATGACTLNV</sequence>
<comment type="caution">
    <text evidence="1">The sequence shown here is derived from an EMBL/GenBank/DDBJ whole genome shotgun (WGS) entry which is preliminary data.</text>
</comment>
<reference evidence="1 2" key="1">
    <citation type="submission" date="2021-06" db="EMBL/GenBank/DDBJ databases">
        <authorList>
            <person name="Palmer J.M."/>
        </authorList>
    </citation>
    <scope>NUCLEOTIDE SEQUENCE [LARGE SCALE GENOMIC DNA]</scope>
    <source>
        <strain evidence="1 2">AS_MEX2019</strain>
        <tissue evidence="1">Muscle</tissue>
    </source>
</reference>